<comment type="caution">
    <text evidence="1">The sequence shown here is derived from an EMBL/GenBank/DDBJ whole genome shotgun (WGS) entry which is preliminary data.</text>
</comment>
<evidence type="ECO:0000313" key="1">
    <source>
        <dbReference type="EMBL" id="ORZ34168.1"/>
    </source>
</evidence>
<evidence type="ECO:0000313" key="2">
    <source>
        <dbReference type="Proteomes" id="UP000193411"/>
    </source>
</evidence>
<dbReference type="Proteomes" id="UP000193411">
    <property type="component" value="Unassembled WGS sequence"/>
</dbReference>
<sequence length="77" mass="8849">MKTGYQWACPLVISIKLTRRFPRCAPFLPLPSIPQTQYAPHPPCLRQQPHEHAPSWPYCQTIPLSPRPPICVRPLHS</sequence>
<accession>A0A1Y2HHU2</accession>
<proteinExistence type="predicted"/>
<dbReference type="EMBL" id="MCFL01000030">
    <property type="protein sequence ID" value="ORZ34168.1"/>
    <property type="molecule type" value="Genomic_DNA"/>
</dbReference>
<gene>
    <name evidence="1" type="ORF">BCR44DRAFT_1436712</name>
</gene>
<dbReference type="AlphaFoldDB" id="A0A1Y2HHU2"/>
<organism evidence="1 2">
    <name type="scientific">Catenaria anguillulae PL171</name>
    <dbReference type="NCBI Taxonomy" id="765915"/>
    <lineage>
        <taxon>Eukaryota</taxon>
        <taxon>Fungi</taxon>
        <taxon>Fungi incertae sedis</taxon>
        <taxon>Blastocladiomycota</taxon>
        <taxon>Blastocladiomycetes</taxon>
        <taxon>Blastocladiales</taxon>
        <taxon>Catenariaceae</taxon>
        <taxon>Catenaria</taxon>
    </lineage>
</organism>
<protein>
    <submittedName>
        <fullName evidence="1">Uncharacterized protein</fullName>
    </submittedName>
</protein>
<reference evidence="1 2" key="1">
    <citation type="submission" date="2016-07" db="EMBL/GenBank/DDBJ databases">
        <title>Pervasive Adenine N6-methylation of Active Genes in Fungi.</title>
        <authorList>
            <consortium name="DOE Joint Genome Institute"/>
            <person name="Mondo S.J."/>
            <person name="Dannebaum R.O."/>
            <person name="Kuo R.C."/>
            <person name="Labutti K."/>
            <person name="Haridas S."/>
            <person name="Kuo A."/>
            <person name="Salamov A."/>
            <person name="Ahrendt S.R."/>
            <person name="Lipzen A."/>
            <person name="Sullivan W."/>
            <person name="Andreopoulos W.B."/>
            <person name="Clum A."/>
            <person name="Lindquist E."/>
            <person name="Daum C."/>
            <person name="Ramamoorthy G.K."/>
            <person name="Gryganskyi A."/>
            <person name="Culley D."/>
            <person name="Magnuson J.K."/>
            <person name="James T.Y."/>
            <person name="O'Malley M.A."/>
            <person name="Stajich J.E."/>
            <person name="Spatafora J.W."/>
            <person name="Visel A."/>
            <person name="Grigoriev I.V."/>
        </authorList>
    </citation>
    <scope>NUCLEOTIDE SEQUENCE [LARGE SCALE GENOMIC DNA]</scope>
    <source>
        <strain evidence="1 2">PL171</strain>
    </source>
</reference>
<name>A0A1Y2HHU2_9FUNG</name>
<keyword evidence="2" id="KW-1185">Reference proteome</keyword>